<evidence type="ECO:0000313" key="7">
    <source>
        <dbReference type="Proteomes" id="UP000007875"/>
    </source>
</evidence>
<proteinExistence type="predicted"/>
<dbReference type="Pfam" id="PF00854">
    <property type="entry name" value="PTR2"/>
    <property type="match status" value="1"/>
</dbReference>
<evidence type="ECO:0000313" key="6">
    <source>
        <dbReference type="Ensembl" id="ENSCSAVP00000005968.1"/>
    </source>
</evidence>
<dbReference type="Proteomes" id="UP000007875">
    <property type="component" value="Unassembled WGS sequence"/>
</dbReference>
<comment type="subcellular location">
    <subcellularLocation>
        <location evidence="1">Membrane</location>
        <topology evidence="1">Multi-pass membrane protein</topology>
    </subcellularLocation>
</comment>
<evidence type="ECO:0000256" key="3">
    <source>
        <dbReference type="ARBA" id="ARBA00022847"/>
    </source>
</evidence>
<keyword evidence="7" id="KW-1185">Reference proteome</keyword>
<evidence type="ECO:0000256" key="4">
    <source>
        <dbReference type="ARBA" id="ARBA00022989"/>
    </source>
</evidence>
<keyword evidence="3" id="KW-0813">Transport</keyword>
<evidence type="ECO:0000256" key="2">
    <source>
        <dbReference type="ARBA" id="ARBA00022692"/>
    </source>
</evidence>
<reference evidence="7" key="1">
    <citation type="submission" date="2003-08" db="EMBL/GenBank/DDBJ databases">
        <authorList>
            <person name="Birren B."/>
            <person name="Nusbaum C."/>
            <person name="Abebe A."/>
            <person name="Abouelleil A."/>
            <person name="Adekoya E."/>
            <person name="Ait-zahra M."/>
            <person name="Allen N."/>
            <person name="Allen T."/>
            <person name="An P."/>
            <person name="Anderson M."/>
            <person name="Anderson S."/>
            <person name="Arachchi H."/>
            <person name="Armbruster J."/>
            <person name="Bachantsang P."/>
            <person name="Baldwin J."/>
            <person name="Barry A."/>
            <person name="Bayul T."/>
            <person name="Blitshsteyn B."/>
            <person name="Bloom T."/>
            <person name="Blye J."/>
            <person name="Boguslavskiy L."/>
            <person name="Borowsky M."/>
            <person name="Boukhgalter B."/>
            <person name="Brunache A."/>
            <person name="Butler J."/>
            <person name="Calixte N."/>
            <person name="Calvo S."/>
            <person name="Camarata J."/>
            <person name="Campo K."/>
            <person name="Chang J."/>
            <person name="Cheshatsang Y."/>
            <person name="Citroen M."/>
            <person name="Collymore A."/>
            <person name="Considine T."/>
            <person name="Cook A."/>
            <person name="Cooke P."/>
            <person name="Corum B."/>
            <person name="Cuomo C."/>
            <person name="David R."/>
            <person name="Dawoe T."/>
            <person name="Degray S."/>
            <person name="Dodge S."/>
            <person name="Dooley K."/>
            <person name="Dorje P."/>
            <person name="Dorjee K."/>
            <person name="Dorris L."/>
            <person name="Duffey N."/>
            <person name="Dupes A."/>
            <person name="Elkins T."/>
            <person name="Engels R."/>
            <person name="Erickson J."/>
            <person name="Farina A."/>
            <person name="Faro S."/>
            <person name="Ferreira P."/>
            <person name="Fischer H."/>
            <person name="Fitzgerald M."/>
            <person name="Foley K."/>
            <person name="Gage D."/>
            <person name="Galagan J."/>
            <person name="Gearin G."/>
            <person name="Gnerre S."/>
            <person name="Gnirke A."/>
            <person name="Goyette A."/>
            <person name="Graham J."/>
            <person name="Grandbois E."/>
            <person name="Gyaltsen K."/>
            <person name="Hafez N."/>
            <person name="Hagopian D."/>
            <person name="Hagos B."/>
            <person name="Hall J."/>
            <person name="Hatcher B."/>
            <person name="Heller A."/>
            <person name="Higgins H."/>
            <person name="Honan T."/>
            <person name="Horn A."/>
            <person name="Houde N."/>
            <person name="Hughes L."/>
            <person name="Hulme W."/>
            <person name="Husby E."/>
            <person name="Iliev I."/>
            <person name="Jaffe D."/>
            <person name="Jones C."/>
            <person name="Kamal M."/>
            <person name="Kamat A."/>
            <person name="Kamvysselis M."/>
            <person name="Karlsson E."/>
            <person name="Kells C."/>
            <person name="Kieu A."/>
            <person name="Kisner P."/>
            <person name="Kodira C."/>
            <person name="Kulbokas E."/>
            <person name="Labutti K."/>
            <person name="Lama D."/>
            <person name="Landers T."/>
            <person name="Leger J."/>
            <person name="Levine S."/>
            <person name="Lewis D."/>
            <person name="Lewis T."/>
            <person name="Lindblad-toh K."/>
            <person name="Liu X."/>
            <person name="Lokyitsang T."/>
            <person name="Lokyitsang Y."/>
            <person name="Lucien O."/>
            <person name="Lui A."/>
            <person name="Ma L.J."/>
            <person name="Mabbitt R."/>
            <person name="Macdonald J."/>
            <person name="Maclean C."/>
            <person name="Major J."/>
            <person name="Manning J."/>
            <person name="Marabella R."/>
            <person name="Maru K."/>
            <person name="Matthews C."/>
            <person name="Mauceli E."/>
            <person name="Mccarthy M."/>
            <person name="Mcdonough S."/>
            <person name="Mcghee T."/>
            <person name="Meldrim J."/>
            <person name="Meneus L."/>
            <person name="Mesirov J."/>
            <person name="Mihalev A."/>
            <person name="Mihova T."/>
            <person name="Mikkelsen T."/>
            <person name="Mlenga V."/>
            <person name="Moru K."/>
            <person name="Mozes J."/>
            <person name="Mulrain L."/>
            <person name="Munson G."/>
            <person name="Naylor J."/>
            <person name="Newes C."/>
            <person name="Nguyen C."/>
            <person name="Nguyen N."/>
            <person name="Nguyen T."/>
            <person name="Nicol R."/>
            <person name="Nielsen C."/>
            <person name="Nizzari M."/>
            <person name="Norbu C."/>
            <person name="Norbu N."/>
            <person name="O'donnell P."/>
            <person name="Okoawo O."/>
            <person name="O'leary S."/>
            <person name="Omotosho B."/>
            <person name="O'neill K."/>
            <person name="Osman S."/>
            <person name="Parker S."/>
            <person name="Perrin D."/>
            <person name="Phunkhang P."/>
            <person name="Piqani B."/>
            <person name="Purcell S."/>
            <person name="Rachupka T."/>
            <person name="Ramasamy U."/>
            <person name="Rameau R."/>
            <person name="Ray V."/>
            <person name="Raymond C."/>
            <person name="Retta R."/>
            <person name="Richardson S."/>
            <person name="Rise C."/>
            <person name="Rodriguez J."/>
            <person name="Rogers J."/>
            <person name="Rogov P."/>
            <person name="Rutman M."/>
            <person name="Schupbach R."/>
            <person name="Seaman C."/>
            <person name="Settipalli S."/>
            <person name="Sharpe T."/>
            <person name="Sheridan J."/>
            <person name="Sherpa N."/>
            <person name="Shi J."/>
            <person name="Smirnov S."/>
            <person name="Smith C."/>
            <person name="Sougnez C."/>
            <person name="Spencer B."/>
            <person name="Stalker J."/>
            <person name="Stange-thomann N."/>
            <person name="Stavropoulos S."/>
            <person name="Stetson K."/>
            <person name="Stone C."/>
            <person name="Stone S."/>
            <person name="Stubbs M."/>
            <person name="Talamas J."/>
            <person name="Tchuinga P."/>
            <person name="Tenzing P."/>
            <person name="Tesfaye S."/>
            <person name="Theodore J."/>
            <person name="Thoulutsang Y."/>
            <person name="Topham K."/>
            <person name="Towey S."/>
            <person name="Tsamla T."/>
            <person name="Tsomo N."/>
            <person name="Vallee D."/>
            <person name="Vassiliev H."/>
            <person name="Venkataraman V."/>
            <person name="Vinson J."/>
            <person name="Vo A."/>
            <person name="Wade C."/>
            <person name="Wang S."/>
            <person name="Wangchuk T."/>
            <person name="Wangdi T."/>
            <person name="Whittaker C."/>
            <person name="Wilkinson J."/>
            <person name="Wu Y."/>
            <person name="Wyman D."/>
            <person name="Yadav S."/>
            <person name="Yang S."/>
            <person name="Yang X."/>
            <person name="Yeager S."/>
            <person name="Yee E."/>
            <person name="Young G."/>
            <person name="Zainoun J."/>
            <person name="Zembeck L."/>
            <person name="Zimmer A."/>
            <person name="Zody M."/>
            <person name="Lander E."/>
        </authorList>
    </citation>
    <scope>NUCLEOTIDE SEQUENCE [LARGE SCALE GENOMIC DNA]</scope>
</reference>
<dbReference type="eggNOG" id="KOG1237">
    <property type="taxonomic scope" value="Eukaryota"/>
</dbReference>
<dbReference type="GO" id="GO:0016020">
    <property type="term" value="C:membrane"/>
    <property type="evidence" value="ECO:0007669"/>
    <property type="project" value="UniProtKB-SubCell"/>
</dbReference>
<keyword evidence="2" id="KW-0812">Transmembrane</keyword>
<name>H2YKW6_CIOSA</name>
<dbReference type="GeneTree" id="ENSGT00940000165486"/>
<dbReference type="InParanoid" id="H2YKW6"/>
<evidence type="ECO:0000256" key="5">
    <source>
        <dbReference type="ARBA" id="ARBA00023136"/>
    </source>
</evidence>
<evidence type="ECO:0000256" key="1">
    <source>
        <dbReference type="ARBA" id="ARBA00004141"/>
    </source>
</evidence>
<dbReference type="GO" id="GO:0015293">
    <property type="term" value="F:symporter activity"/>
    <property type="evidence" value="ECO:0007669"/>
    <property type="project" value="UniProtKB-KW"/>
</dbReference>
<dbReference type="Gene3D" id="1.20.1250.20">
    <property type="entry name" value="MFS general substrate transporter like domains"/>
    <property type="match status" value="2"/>
</dbReference>
<keyword evidence="4" id="KW-1133">Transmembrane helix</keyword>
<sequence length="286" mass="32066">MFDFIIYPLFNRCNLLTTPLQRMGTGMMLASMSYVVAGGLQLYITSQSVHFPNTGQSALTLASGIPHDCNLSVTWLPGSPPSVMTNSQELHRAIVASNVYHFHVKPGGKHCKLKPTVFKHQLMSSTSYTLFFHSLDGHNISEHFYVTAHAKPKNGLADVRFTKLLPSSMMGDNISVHVYDNYNKEVFHGQLNDNQSHYQLLHPKIRYNVKMVESMHGNSSTILHYQLKLDNGAAYTQILMHGDTGYYNHRLVDLPGNKVNMLWQVPQYVIIEAGEILISVTGLAFA</sequence>
<organism evidence="6 7">
    <name type="scientific">Ciona savignyi</name>
    <name type="common">Pacific transparent sea squirt</name>
    <dbReference type="NCBI Taxonomy" id="51511"/>
    <lineage>
        <taxon>Eukaryota</taxon>
        <taxon>Metazoa</taxon>
        <taxon>Chordata</taxon>
        <taxon>Tunicata</taxon>
        <taxon>Ascidiacea</taxon>
        <taxon>Phlebobranchia</taxon>
        <taxon>Cionidae</taxon>
        <taxon>Ciona</taxon>
    </lineage>
</organism>
<keyword evidence="3" id="KW-0769">Symport</keyword>
<dbReference type="InterPro" id="IPR036259">
    <property type="entry name" value="MFS_trans_sf"/>
</dbReference>
<dbReference type="InterPro" id="IPR000109">
    <property type="entry name" value="POT_fam"/>
</dbReference>
<reference evidence="6" key="3">
    <citation type="submission" date="2025-09" db="UniProtKB">
        <authorList>
            <consortium name="Ensembl"/>
        </authorList>
    </citation>
    <scope>IDENTIFICATION</scope>
</reference>
<reference evidence="6" key="2">
    <citation type="submission" date="2025-08" db="UniProtKB">
        <authorList>
            <consortium name="Ensembl"/>
        </authorList>
    </citation>
    <scope>IDENTIFICATION</scope>
</reference>
<accession>H2YKW6</accession>
<dbReference type="Ensembl" id="ENSCSAVT00000006043.1">
    <property type="protein sequence ID" value="ENSCSAVP00000005968.1"/>
    <property type="gene ID" value="ENSCSAVG00000003559.1"/>
</dbReference>
<dbReference type="HOGENOM" id="CLU_974965_0_0_1"/>
<protein>
    <submittedName>
        <fullName evidence="6">Uncharacterized protein</fullName>
    </submittedName>
</protein>
<dbReference type="OMA" id="IEIMEMA"/>
<dbReference type="AlphaFoldDB" id="H2YKW6"/>
<keyword evidence="5" id="KW-0472">Membrane</keyword>